<comment type="caution">
    <text evidence="1">The sequence shown here is derived from an EMBL/GenBank/DDBJ whole genome shotgun (WGS) entry which is preliminary data.</text>
</comment>
<gene>
    <name evidence="1" type="ORF">BK673_10910</name>
</gene>
<evidence type="ECO:0000313" key="2">
    <source>
        <dbReference type="Proteomes" id="UP000283619"/>
    </source>
</evidence>
<evidence type="ECO:0000313" key="1">
    <source>
        <dbReference type="EMBL" id="ROO10253.1"/>
    </source>
</evidence>
<dbReference type="Proteomes" id="UP000283619">
    <property type="component" value="Unassembled WGS sequence"/>
</dbReference>
<reference evidence="1 2" key="1">
    <citation type="submission" date="2016-10" db="EMBL/GenBank/DDBJ databases">
        <title>Comparative genome analysis of multiple Pseudomonas spp. focuses on biocontrol and plant growth promoting traits.</title>
        <authorList>
            <person name="Tao X.-Y."/>
            <person name="Taylor C.G."/>
        </authorList>
    </citation>
    <scope>NUCLEOTIDE SEQUENCE [LARGE SCALE GENOMIC DNA]</scope>
    <source>
        <strain evidence="1 2">36G2</strain>
    </source>
</reference>
<protein>
    <submittedName>
        <fullName evidence="1">Uncharacterized protein</fullName>
    </submittedName>
</protein>
<dbReference type="EMBL" id="MOBZ01000007">
    <property type="protein sequence ID" value="ROO10253.1"/>
    <property type="molecule type" value="Genomic_DNA"/>
</dbReference>
<dbReference type="AlphaFoldDB" id="A0A423P717"/>
<organism evidence="1 2">
    <name type="scientific">Pseudomonas fluorescens</name>
    <dbReference type="NCBI Taxonomy" id="294"/>
    <lineage>
        <taxon>Bacteria</taxon>
        <taxon>Pseudomonadati</taxon>
        <taxon>Pseudomonadota</taxon>
        <taxon>Gammaproteobacteria</taxon>
        <taxon>Pseudomonadales</taxon>
        <taxon>Pseudomonadaceae</taxon>
        <taxon>Pseudomonas</taxon>
    </lineage>
</organism>
<sequence length="84" mass="9453">MVLFRLEFGSGAGADLMLFKPEFGSVFQVGVSRTNNSVSPLSLRERARVRGFWRYTQATLLTSNFEPENRWSFIDYASKVAAGL</sequence>
<accession>A0A423P717</accession>
<proteinExistence type="predicted"/>
<name>A0A423P717_PSEFL</name>